<proteinExistence type="predicted"/>
<evidence type="ECO:0000313" key="1">
    <source>
        <dbReference type="Proteomes" id="UP000887565"/>
    </source>
</evidence>
<protein>
    <submittedName>
        <fullName evidence="2">Uncharacterized protein</fullName>
    </submittedName>
</protein>
<keyword evidence="1" id="KW-1185">Reference proteome</keyword>
<name>A0A915HMK4_ROMCU</name>
<dbReference type="AlphaFoldDB" id="A0A915HMK4"/>
<dbReference type="Proteomes" id="UP000887565">
    <property type="component" value="Unplaced"/>
</dbReference>
<organism evidence="1 2">
    <name type="scientific">Romanomermis culicivorax</name>
    <name type="common">Nematode worm</name>
    <dbReference type="NCBI Taxonomy" id="13658"/>
    <lineage>
        <taxon>Eukaryota</taxon>
        <taxon>Metazoa</taxon>
        <taxon>Ecdysozoa</taxon>
        <taxon>Nematoda</taxon>
        <taxon>Enoplea</taxon>
        <taxon>Dorylaimia</taxon>
        <taxon>Mermithida</taxon>
        <taxon>Mermithoidea</taxon>
        <taxon>Mermithidae</taxon>
        <taxon>Romanomermis</taxon>
    </lineage>
</organism>
<sequence length="97" mass="10829">MIGRLDLRRRVANSIIPTGGGHFHLTTEICADRVLSASPTVFGRVLNATGIDGLIRMRVGVYPIGKLFGSFRWLKNLWDVHTGKKREKKDIARKAIS</sequence>
<evidence type="ECO:0000313" key="2">
    <source>
        <dbReference type="WBParaSite" id="nRc.2.0.1.t02730-RA"/>
    </source>
</evidence>
<dbReference type="WBParaSite" id="nRc.2.0.1.t02730-RA">
    <property type="protein sequence ID" value="nRc.2.0.1.t02730-RA"/>
    <property type="gene ID" value="nRc.2.0.1.g02730"/>
</dbReference>
<accession>A0A915HMK4</accession>
<reference evidence="2" key="1">
    <citation type="submission" date="2022-11" db="UniProtKB">
        <authorList>
            <consortium name="WormBaseParasite"/>
        </authorList>
    </citation>
    <scope>IDENTIFICATION</scope>
</reference>